<gene>
    <name evidence="1" type="ORF">DPEC_G00112060</name>
</gene>
<reference evidence="1" key="1">
    <citation type="submission" date="2021-05" db="EMBL/GenBank/DDBJ databases">
        <authorList>
            <person name="Pan Q."/>
            <person name="Jouanno E."/>
            <person name="Zahm M."/>
            <person name="Klopp C."/>
            <person name="Cabau C."/>
            <person name="Louis A."/>
            <person name="Berthelot C."/>
            <person name="Parey E."/>
            <person name="Roest Crollius H."/>
            <person name="Montfort J."/>
            <person name="Robinson-Rechavi M."/>
            <person name="Bouchez O."/>
            <person name="Lampietro C."/>
            <person name="Lopez Roques C."/>
            <person name="Donnadieu C."/>
            <person name="Postlethwait J."/>
            <person name="Bobe J."/>
            <person name="Dillon D."/>
            <person name="Chandos A."/>
            <person name="von Hippel F."/>
            <person name="Guiguen Y."/>
        </authorList>
    </citation>
    <scope>NUCLEOTIDE SEQUENCE</scope>
    <source>
        <strain evidence="1">YG-Jan2019</strain>
    </source>
</reference>
<comment type="caution">
    <text evidence="1">The sequence shown here is derived from an EMBL/GenBank/DDBJ whole genome shotgun (WGS) entry which is preliminary data.</text>
</comment>
<evidence type="ECO:0000313" key="1">
    <source>
        <dbReference type="EMBL" id="KAJ8006905.1"/>
    </source>
</evidence>
<name>A0ACC2GTX2_DALPE</name>
<organism evidence="1 2">
    <name type="scientific">Dallia pectoralis</name>
    <name type="common">Alaska blackfish</name>
    <dbReference type="NCBI Taxonomy" id="75939"/>
    <lineage>
        <taxon>Eukaryota</taxon>
        <taxon>Metazoa</taxon>
        <taxon>Chordata</taxon>
        <taxon>Craniata</taxon>
        <taxon>Vertebrata</taxon>
        <taxon>Euteleostomi</taxon>
        <taxon>Actinopterygii</taxon>
        <taxon>Neopterygii</taxon>
        <taxon>Teleostei</taxon>
        <taxon>Protacanthopterygii</taxon>
        <taxon>Esociformes</taxon>
        <taxon>Umbridae</taxon>
        <taxon>Dallia</taxon>
    </lineage>
</organism>
<evidence type="ECO:0000313" key="2">
    <source>
        <dbReference type="Proteomes" id="UP001157502"/>
    </source>
</evidence>
<accession>A0ACC2GTX2</accession>
<proteinExistence type="predicted"/>
<dbReference type="Proteomes" id="UP001157502">
    <property type="component" value="Chromosome 9"/>
</dbReference>
<keyword evidence="2" id="KW-1185">Reference proteome</keyword>
<protein>
    <submittedName>
        <fullName evidence="1">Uncharacterized protein</fullName>
    </submittedName>
</protein>
<dbReference type="EMBL" id="CM055736">
    <property type="protein sequence ID" value="KAJ8006905.1"/>
    <property type="molecule type" value="Genomic_DNA"/>
</dbReference>
<sequence length="75" mass="8610">MAKTGFKLENVTVFQTNTDNGTNRKATRHSRAGVDVLREQGVWKYIRQAGFLWHLCCCQKYLNRGLPFSAKSLTF</sequence>